<reference evidence="2" key="1">
    <citation type="journal article" date="2014" name="Int. J. Syst. Evol. Microbiol.">
        <title>Complete genome sequence of Corynebacterium casei LMG S-19264T (=DSM 44701T), isolated from a smear-ripened cheese.</title>
        <authorList>
            <consortium name="US DOE Joint Genome Institute (JGI-PGF)"/>
            <person name="Walter F."/>
            <person name="Albersmeier A."/>
            <person name="Kalinowski J."/>
            <person name="Ruckert C."/>
        </authorList>
    </citation>
    <scope>NUCLEOTIDE SEQUENCE</scope>
    <source>
        <strain evidence="2">JCM 4434</strain>
    </source>
</reference>
<name>A0A8H9HTC3_KITAU</name>
<protein>
    <submittedName>
        <fullName evidence="2">Uncharacterized protein</fullName>
    </submittedName>
</protein>
<feature type="region of interest" description="Disordered" evidence="1">
    <location>
        <begin position="1"/>
        <end position="23"/>
    </location>
</feature>
<dbReference type="AlphaFoldDB" id="A0A8H9HTC3"/>
<evidence type="ECO:0000313" key="3">
    <source>
        <dbReference type="Proteomes" id="UP000610124"/>
    </source>
</evidence>
<proteinExistence type="predicted"/>
<dbReference type="Proteomes" id="UP000610124">
    <property type="component" value="Unassembled WGS sequence"/>
</dbReference>
<reference evidence="2" key="2">
    <citation type="submission" date="2020-09" db="EMBL/GenBank/DDBJ databases">
        <authorList>
            <person name="Sun Q."/>
            <person name="Ohkuma M."/>
        </authorList>
    </citation>
    <scope>NUCLEOTIDE SEQUENCE</scope>
    <source>
        <strain evidence="2">JCM 4434</strain>
    </source>
</reference>
<gene>
    <name evidence="2" type="ORF">GCM10010502_31050</name>
</gene>
<sequence>MAERWEMKTRVPGPAMNSLDSLDSVRHAPGRTFGQGYPCGVRPARWGTLAVTGVLGVNL</sequence>
<evidence type="ECO:0000256" key="1">
    <source>
        <dbReference type="SAM" id="MobiDB-lite"/>
    </source>
</evidence>
<dbReference type="EMBL" id="BMUB01000006">
    <property type="protein sequence ID" value="GGU76957.1"/>
    <property type="molecule type" value="Genomic_DNA"/>
</dbReference>
<comment type="caution">
    <text evidence="2">The sequence shown here is derived from an EMBL/GenBank/DDBJ whole genome shotgun (WGS) entry which is preliminary data.</text>
</comment>
<accession>A0A8H9HTC3</accession>
<evidence type="ECO:0000313" key="2">
    <source>
        <dbReference type="EMBL" id="GGU76957.1"/>
    </source>
</evidence>
<organism evidence="2 3">
    <name type="scientific">Kitasatospora aureofaciens</name>
    <name type="common">Streptomyces aureofaciens</name>
    <dbReference type="NCBI Taxonomy" id="1894"/>
    <lineage>
        <taxon>Bacteria</taxon>
        <taxon>Bacillati</taxon>
        <taxon>Actinomycetota</taxon>
        <taxon>Actinomycetes</taxon>
        <taxon>Kitasatosporales</taxon>
        <taxon>Streptomycetaceae</taxon>
        <taxon>Kitasatospora</taxon>
    </lineage>
</organism>